<reference evidence="1 2" key="1">
    <citation type="submission" date="2017-03" db="EMBL/GenBank/DDBJ databases">
        <title>Paenibacillus larvae genome sequencing.</title>
        <authorList>
            <person name="Dingman D.W."/>
        </authorList>
    </citation>
    <scope>NUCLEOTIDE SEQUENCE [LARGE SCALE GENOMIC DNA]</scope>
    <source>
        <strain evidence="1 2">SAG 10367</strain>
    </source>
</reference>
<gene>
    <name evidence="1" type="ORF">B7C51_00735</name>
</gene>
<evidence type="ECO:0000313" key="1">
    <source>
        <dbReference type="EMBL" id="ARF66641.1"/>
    </source>
</evidence>
<organism evidence="1 2">
    <name type="scientific">Paenibacillus larvae subsp. pulvifaciens</name>
    <dbReference type="NCBI Taxonomy" id="1477"/>
    <lineage>
        <taxon>Bacteria</taxon>
        <taxon>Bacillati</taxon>
        <taxon>Bacillota</taxon>
        <taxon>Bacilli</taxon>
        <taxon>Bacillales</taxon>
        <taxon>Paenibacillaceae</taxon>
        <taxon>Paenibacillus</taxon>
    </lineage>
</organism>
<accession>A0A1V0UNC5</accession>
<sequence>MLPALLIPGNLNDSMDRYSPELKAHAIALQTKTFTCNVAFKDFLDSQKLLQCCSPACYKSAAEKQGFCRS</sequence>
<dbReference type="AlphaFoldDB" id="A0A1V0UNC5"/>
<proteinExistence type="predicted"/>
<protein>
    <submittedName>
        <fullName evidence="1">Uncharacterized protein</fullName>
    </submittedName>
</protein>
<dbReference type="EMBL" id="CP020557">
    <property type="protein sequence ID" value="ARF66641.1"/>
    <property type="molecule type" value="Genomic_DNA"/>
</dbReference>
<name>A0A1V0UNC5_9BACL</name>
<evidence type="ECO:0000313" key="2">
    <source>
        <dbReference type="Proteomes" id="UP000192727"/>
    </source>
</evidence>
<dbReference type="Proteomes" id="UP000192727">
    <property type="component" value="Chromosome"/>
</dbReference>